<evidence type="ECO:0000313" key="3">
    <source>
        <dbReference type="EMBL" id="MBT1073024.1"/>
    </source>
</evidence>
<keyword evidence="1" id="KW-1133">Transmembrane helix</keyword>
<comment type="caution">
    <text evidence="3">The sequence shown here is derived from an EMBL/GenBank/DDBJ whole genome shotgun (WGS) entry which is preliminary data.</text>
</comment>
<organism evidence="3 4">
    <name type="scientific">Pelotalea chapellei</name>
    <dbReference type="NCBI Taxonomy" id="44671"/>
    <lineage>
        <taxon>Bacteria</taxon>
        <taxon>Pseudomonadati</taxon>
        <taxon>Thermodesulfobacteriota</taxon>
        <taxon>Desulfuromonadia</taxon>
        <taxon>Geobacterales</taxon>
        <taxon>Geobacteraceae</taxon>
        <taxon>Pelotalea</taxon>
    </lineage>
</organism>
<dbReference type="NCBIfam" id="NF037970">
    <property type="entry name" value="vanZ_1"/>
    <property type="match status" value="1"/>
</dbReference>
<sequence>MNSTRVKLLSAATLLWTALLLYLSLSPGPPQIAGPLGWDKLQHAFALGFLAFLAALVCQSLNISFKKAIFLGFISASFFGALIELLQGLCTSSREADIYDIFADVVGASIAVLFLIVRNTRKP</sequence>
<dbReference type="PANTHER" id="PTHR28008">
    <property type="entry name" value="DOMAIN PROTEIN, PUTATIVE (AFU_ORTHOLOGUE AFUA_3G10980)-RELATED"/>
    <property type="match status" value="1"/>
</dbReference>
<accession>A0ABS5UBF1</accession>
<evidence type="ECO:0000313" key="4">
    <source>
        <dbReference type="Proteomes" id="UP000784128"/>
    </source>
</evidence>
<keyword evidence="1" id="KW-0812">Transmembrane</keyword>
<dbReference type="Proteomes" id="UP000784128">
    <property type="component" value="Unassembled WGS sequence"/>
</dbReference>
<feature type="domain" description="VanZ-like" evidence="2">
    <location>
        <begin position="38"/>
        <end position="116"/>
    </location>
</feature>
<feature type="transmembrane region" description="Helical" evidence="1">
    <location>
        <begin position="43"/>
        <end position="61"/>
    </location>
</feature>
<feature type="transmembrane region" description="Helical" evidence="1">
    <location>
        <begin position="68"/>
        <end position="86"/>
    </location>
</feature>
<feature type="transmembrane region" description="Helical" evidence="1">
    <location>
        <begin position="98"/>
        <end position="117"/>
    </location>
</feature>
<evidence type="ECO:0000259" key="2">
    <source>
        <dbReference type="Pfam" id="PF04892"/>
    </source>
</evidence>
<keyword evidence="4" id="KW-1185">Reference proteome</keyword>
<gene>
    <name evidence="3" type="ORF">KJB30_14620</name>
</gene>
<evidence type="ECO:0000256" key="1">
    <source>
        <dbReference type="SAM" id="Phobius"/>
    </source>
</evidence>
<name>A0ABS5UBF1_9BACT</name>
<dbReference type="EMBL" id="JAHDYS010000015">
    <property type="protein sequence ID" value="MBT1073024.1"/>
    <property type="molecule type" value="Genomic_DNA"/>
</dbReference>
<proteinExistence type="predicted"/>
<keyword evidence="1" id="KW-0472">Membrane</keyword>
<dbReference type="PANTHER" id="PTHR28008:SF1">
    <property type="entry name" value="DOMAIN PROTEIN, PUTATIVE (AFU_ORTHOLOGUE AFUA_3G10980)-RELATED"/>
    <property type="match status" value="1"/>
</dbReference>
<dbReference type="InterPro" id="IPR006976">
    <property type="entry name" value="VanZ-like"/>
</dbReference>
<protein>
    <submittedName>
        <fullName evidence="3">VanZ family protein</fullName>
    </submittedName>
</protein>
<reference evidence="3 4" key="1">
    <citation type="submission" date="2021-05" db="EMBL/GenBank/DDBJ databases">
        <title>The draft genome of Geobacter chapellei DSM 13688.</title>
        <authorList>
            <person name="Xu Z."/>
            <person name="Masuda Y."/>
            <person name="Itoh H."/>
            <person name="Senoo K."/>
        </authorList>
    </citation>
    <scope>NUCLEOTIDE SEQUENCE [LARGE SCALE GENOMIC DNA]</scope>
    <source>
        <strain evidence="3 4">DSM 13688</strain>
    </source>
</reference>
<dbReference type="Pfam" id="PF04892">
    <property type="entry name" value="VanZ"/>
    <property type="match status" value="1"/>
</dbReference>